<dbReference type="GO" id="GO:0003677">
    <property type="term" value="F:DNA binding"/>
    <property type="evidence" value="ECO:0007669"/>
    <property type="project" value="UniProtKB-KW"/>
</dbReference>
<dbReference type="InterPro" id="IPR018490">
    <property type="entry name" value="cNMP-bd_dom_sf"/>
</dbReference>
<proteinExistence type="predicted"/>
<comment type="caution">
    <text evidence="6">The sequence shown here is derived from an EMBL/GenBank/DDBJ whole genome shotgun (WGS) entry which is preliminary data.</text>
</comment>
<evidence type="ECO:0000256" key="3">
    <source>
        <dbReference type="ARBA" id="ARBA00023163"/>
    </source>
</evidence>
<keyword evidence="2" id="KW-0238">DNA-binding</keyword>
<dbReference type="InterPro" id="IPR036388">
    <property type="entry name" value="WH-like_DNA-bd_sf"/>
</dbReference>
<dbReference type="Proteomes" id="UP000050509">
    <property type="component" value="Unassembled WGS sequence"/>
</dbReference>
<dbReference type="AlphaFoldDB" id="A0A0P9CZ46"/>
<dbReference type="PATRIC" id="fig|186479.3.peg.10176"/>
<dbReference type="SMART" id="SM00100">
    <property type="entry name" value="cNMP"/>
    <property type="match status" value="1"/>
</dbReference>
<feature type="domain" description="HTH crp-type" evidence="5">
    <location>
        <begin position="146"/>
        <end position="209"/>
    </location>
</feature>
<dbReference type="SUPFAM" id="SSF51206">
    <property type="entry name" value="cAMP-binding domain-like"/>
    <property type="match status" value="1"/>
</dbReference>
<dbReference type="SUPFAM" id="SSF46785">
    <property type="entry name" value="Winged helix' DNA-binding domain"/>
    <property type="match status" value="1"/>
</dbReference>
<dbReference type="Gene3D" id="2.60.120.10">
    <property type="entry name" value="Jelly Rolls"/>
    <property type="match status" value="1"/>
</dbReference>
<dbReference type="Gene3D" id="1.10.10.10">
    <property type="entry name" value="Winged helix-like DNA-binding domain superfamily/Winged helix DNA-binding domain"/>
    <property type="match status" value="1"/>
</dbReference>
<evidence type="ECO:0000313" key="7">
    <source>
        <dbReference type="Proteomes" id="UP000050509"/>
    </source>
</evidence>
<dbReference type="PROSITE" id="PS50042">
    <property type="entry name" value="CNMP_BINDING_3"/>
    <property type="match status" value="1"/>
</dbReference>
<dbReference type="CDD" id="cd00038">
    <property type="entry name" value="CAP_ED"/>
    <property type="match status" value="1"/>
</dbReference>
<dbReference type="InterPro" id="IPR036390">
    <property type="entry name" value="WH_DNA-bd_sf"/>
</dbReference>
<organism evidence="6 7">
    <name type="scientific">Kouleothrix aurantiaca</name>
    <dbReference type="NCBI Taxonomy" id="186479"/>
    <lineage>
        <taxon>Bacteria</taxon>
        <taxon>Bacillati</taxon>
        <taxon>Chloroflexota</taxon>
        <taxon>Chloroflexia</taxon>
        <taxon>Chloroflexales</taxon>
        <taxon>Roseiflexineae</taxon>
        <taxon>Roseiflexaceae</taxon>
        <taxon>Kouleothrix</taxon>
    </lineage>
</organism>
<name>A0A0P9CZ46_9CHLR</name>
<dbReference type="PANTHER" id="PTHR24567">
    <property type="entry name" value="CRP FAMILY TRANSCRIPTIONAL REGULATORY PROTEIN"/>
    <property type="match status" value="1"/>
</dbReference>
<dbReference type="EMBL" id="LJCR01000788">
    <property type="protein sequence ID" value="KPV51759.1"/>
    <property type="molecule type" value="Genomic_DNA"/>
</dbReference>
<protein>
    <submittedName>
        <fullName evidence="6">Crp/Fnr family transcriptional regulator</fullName>
    </submittedName>
</protein>
<dbReference type="InterPro" id="IPR014710">
    <property type="entry name" value="RmlC-like_jellyroll"/>
</dbReference>
<reference evidence="6 7" key="1">
    <citation type="submission" date="2015-09" db="EMBL/GenBank/DDBJ databases">
        <title>Draft genome sequence of Kouleothrix aurantiaca JCM 19913.</title>
        <authorList>
            <person name="Hemp J."/>
        </authorList>
    </citation>
    <scope>NUCLEOTIDE SEQUENCE [LARGE SCALE GENOMIC DNA]</scope>
    <source>
        <strain evidence="6 7">COM-B</strain>
    </source>
</reference>
<keyword evidence="1" id="KW-0805">Transcription regulation</keyword>
<dbReference type="GO" id="GO:0005829">
    <property type="term" value="C:cytosol"/>
    <property type="evidence" value="ECO:0007669"/>
    <property type="project" value="TreeGrafter"/>
</dbReference>
<dbReference type="PANTHER" id="PTHR24567:SF74">
    <property type="entry name" value="HTH-TYPE TRANSCRIPTIONAL REGULATOR ARCR"/>
    <property type="match status" value="1"/>
</dbReference>
<dbReference type="GO" id="GO:0003700">
    <property type="term" value="F:DNA-binding transcription factor activity"/>
    <property type="evidence" value="ECO:0007669"/>
    <property type="project" value="TreeGrafter"/>
</dbReference>
<feature type="domain" description="Cyclic nucleotide-binding" evidence="4">
    <location>
        <begin position="12"/>
        <end position="132"/>
    </location>
</feature>
<dbReference type="InterPro" id="IPR012318">
    <property type="entry name" value="HTH_CRP"/>
</dbReference>
<dbReference type="Pfam" id="PF00027">
    <property type="entry name" value="cNMP_binding"/>
    <property type="match status" value="1"/>
</dbReference>
<evidence type="ECO:0000256" key="1">
    <source>
        <dbReference type="ARBA" id="ARBA00023015"/>
    </source>
</evidence>
<gene>
    <name evidence="6" type="ORF">SE17_19400</name>
</gene>
<dbReference type="Pfam" id="PF13545">
    <property type="entry name" value="HTH_Crp_2"/>
    <property type="match status" value="1"/>
</dbReference>
<evidence type="ECO:0000259" key="5">
    <source>
        <dbReference type="PROSITE" id="PS51063"/>
    </source>
</evidence>
<keyword evidence="3" id="KW-0804">Transcription</keyword>
<evidence type="ECO:0000259" key="4">
    <source>
        <dbReference type="PROSITE" id="PS50042"/>
    </source>
</evidence>
<keyword evidence="7" id="KW-1185">Reference proteome</keyword>
<evidence type="ECO:0000313" key="6">
    <source>
        <dbReference type="EMBL" id="KPV51759.1"/>
    </source>
</evidence>
<dbReference type="InterPro" id="IPR050397">
    <property type="entry name" value="Env_Response_Regulators"/>
</dbReference>
<dbReference type="PROSITE" id="PS51063">
    <property type="entry name" value="HTH_CRP_2"/>
    <property type="match status" value="1"/>
</dbReference>
<sequence>MVPPRELRELAFFADLDDQTLADVGRKVQRCEYRPGEHILFEGEQPPGLFFVQRGRVRLSRTAPDGREQVLAMVGAGENFNAVPLFDDNPNPTTARAMSPVHCLLLPRDALLSLLHRHPDLALAALREMAGQLRDLVVLVEDLAFRSVRERLARQLLHEAGEGAAVLTHQELAERTGTVREIAGRALRQLAQEGLVRLERGRVIVLDRAGLARLLDG</sequence>
<evidence type="ECO:0000256" key="2">
    <source>
        <dbReference type="ARBA" id="ARBA00023125"/>
    </source>
</evidence>
<dbReference type="SMART" id="SM00419">
    <property type="entry name" value="HTH_CRP"/>
    <property type="match status" value="1"/>
</dbReference>
<accession>A0A0P9CZ46</accession>
<dbReference type="InterPro" id="IPR000595">
    <property type="entry name" value="cNMP-bd_dom"/>
</dbReference>